<evidence type="ECO:0000313" key="2">
    <source>
        <dbReference type="Proteomes" id="UP001165064"/>
    </source>
</evidence>
<proteinExistence type="predicted"/>
<reference evidence="1" key="1">
    <citation type="submission" date="2023-04" db="EMBL/GenBank/DDBJ databases">
        <title>Ambrosiozyma monospora NBRC 10751.</title>
        <authorList>
            <person name="Ichikawa N."/>
            <person name="Sato H."/>
            <person name="Tonouchi N."/>
        </authorList>
    </citation>
    <scope>NUCLEOTIDE SEQUENCE</scope>
    <source>
        <strain evidence="1">NBRC 10751</strain>
    </source>
</reference>
<organism evidence="1 2">
    <name type="scientific">Ambrosiozyma monospora</name>
    <name type="common">Yeast</name>
    <name type="synonym">Endomycopsis monosporus</name>
    <dbReference type="NCBI Taxonomy" id="43982"/>
    <lineage>
        <taxon>Eukaryota</taxon>
        <taxon>Fungi</taxon>
        <taxon>Dikarya</taxon>
        <taxon>Ascomycota</taxon>
        <taxon>Saccharomycotina</taxon>
        <taxon>Pichiomycetes</taxon>
        <taxon>Pichiales</taxon>
        <taxon>Pichiaceae</taxon>
        <taxon>Ambrosiozyma</taxon>
    </lineage>
</organism>
<sequence>MALYHYNQQKKQLEEGKATWASWISSSKSSADQQLEDAKKDLDLKQRDLQRYGSNALKDAQSKYNQFVESQKKLSQDAYNNARFQLEAAQKKIDEGKQSVATWTSSKNQDSQLKLEQAKDAVEKSKNDLNQWGKDAFEQAEKNYNSFVSTLQDTANDHYKTALNNWKSAKENAKKYGNNVNAKAQEAVDQAQSQLEEARSQFENFGADAIKAADDQYAAVASSIGESIEFIKGTAQQGVDNIASSVNAANEKAKAWGRDVKDDAGQKLKDAGNYIQNK</sequence>
<dbReference type="Proteomes" id="UP001165064">
    <property type="component" value="Unassembled WGS sequence"/>
</dbReference>
<protein>
    <submittedName>
        <fullName evidence="1">Unnamed protein product</fullName>
    </submittedName>
</protein>
<comment type="caution">
    <text evidence="1">The sequence shown here is derived from an EMBL/GenBank/DDBJ whole genome shotgun (WGS) entry which is preliminary data.</text>
</comment>
<gene>
    <name evidence="1" type="ORF">Amon02_000494900</name>
</gene>
<name>A0ACB5T565_AMBMO</name>
<keyword evidence="2" id="KW-1185">Reference proteome</keyword>
<dbReference type="EMBL" id="BSXS01003523">
    <property type="protein sequence ID" value="GME81460.1"/>
    <property type="molecule type" value="Genomic_DNA"/>
</dbReference>
<accession>A0ACB5T565</accession>
<evidence type="ECO:0000313" key="1">
    <source>
        <dbReference type="EMBL" id="GME81460.1"/>
    </source>
</evidence>